<evidence type="ECO:0000256" key="1">
    <source>
        <dbReference type="SAM" id="SignalP"/>
    </source>
</evidence>
<sequence length="125" mass="13231">MRVSKAVFPVLALMAVAVAVAMAGCSSSESKDEQRLTAQRENYCTQLGAWQKARDAARTDASGDDGTDTVARDALLALEPLRDETVGQGRTLAEATAAAMNNADSDAEGRLVQYCDAAGFETLMR</sequence>
<gene>
    <name evidence="2" type="ORF">J8N05_01675</name>
</gene>
<protein>
    <recommendedName>
        <fullName evidence="4">Lipoprotein</fullName>
    </recommendedName>
</protein>
<name>A0A940XMQ5_9ACTN</name>
<proteinExistence type="predicted"/>
<reference evidence="2 3" key="1">
    <citation type="submission" date="2021-04" db="EMBL/GenBank/DDBJ databases">
        <authorList>
            <person name="Tang X."/>
            <person name="Zhou X."/>
            <person name="Chen X."/>
            <person name="Cernava T."/>
            <person name="Zhang C."/>
        </authorList>
    </citation>
    <scope>NUCLEOTIDE SEQUENCE [LARGE SCALE GENOMIC DNA]</scope>
    <source>
        <strain evidence="2 3">BH-SS-21</strain>
    </source>
</reference>
<evidence type="ECO:0008006" key="4">
    <source>
        <dbReference type="Google" id="ProtNLM"/>
    </source>
</evidence>
<feature type="signal peptide" evidence="1">
    <location>
        <begin position="1"/>
        <end position="23"/>
    </location>
</feature>
<feature type="chain" id="PRO_5038854171" description="Lipoprotein" evidence="1">
    <location>
        <begin position="24"/>
        <end position="125"/>
    </location>
</feature>
<accession>A0A940XMQ5</accession>
<dbReference type="AlphaFoldDB" id="A0A940XMQ5"/>
<organism evidence="2 3">
    <name type="scientific">Streptomyces liliiviolaceus</name>
    <dbReference type="NCBI Taxonomy" id="2823109"/>
    <lineage>
        <taxon>Bacteria</taxon>
        <taxon>Bacillati</taxon>
        <taxon>Actinomycetota</taxon>
        <taxon>Actinomycetes</taxon>
        <taxon>Kitasatosporales</taxon>
        <taxon>Streptomycetaceae</taxon>
        <taxon>Streptomyces</taxon>
    </lineage>
</organism>
<dbReference type="PROSITE" id="PS51257">
    <property type="entry name" value="PROKAR_LIPOPROTEIN"/>
    <property type="match status" value="1"/>
</dbReference>
<evidence type="ECO:0000313" key="3">
    <source>
        <dbReference type="Proteomes" id="UP000677413"/>
    </source>
</evidence>
<dbReference type="Proteomes" id="UP000677413">
    <property type="component" value="Unassembled WGS sequence"/>
</dbReference>
<keyword evidence="3" id="KW-1185">Reference proteome</keyword>
<dbReference type="EMBL" id="JAGPYQ010000001">
    <property type="protein sequence ID" value="MBQ0846931.1"/>
    <property type="molecule type" value="Genomic_DNA"/>
</dbReference>
<keyword evidence="1" id="KW-0732">Signal</keyword>
<evidence type="ECO:0000313" key="2">
    <source>
        <dbReference type="EMBL" id="MBQ0846931.1"/>
    </source>
</evidence>
<comment type="caution">
    <text evidence="2">The sequence shown here is derived from an EMBL/GenBank/DDBJ whole genome shotgun (WGS) entry which is preliminary data.</text>
</comment>